<accession>G3CRF6</accession>
<proteinExistence type="inferred from homology"/>
<keyword evidence="2" id="KW-0378">Hydrolase</keyword>
<dbReference type="ESTHER" id="9zzzz-g3crf6">
    <property type="family name" value="Hormone-sensitive_lipase_like"/>
</dbReference>
<dbReference type="Pfam" id="PF07859">
    <property type="entry name" value="Abhydrolase_3"/>
    <property type="match status" value="1"/>
</dbReference>
<dbReference type="PROSITE" id="PS01173">
    <property type="entry name" value="LIPASE_GDXG_HIS"/>
    <property type="match status" value="1"/>
</dbReference>
<dbReference type="GO" id="GO:0016787">
    <property type="term" value="F:hydrolase activity"/>
    <property type="evidence" value="ECO:0007669"/>
    <property type="project" value="UniProtKB-KW"/>
</dbReference>
<dbReference type="FunFam" id="3.40.50.1820:FF:000089">
    <property type="entry name" value="Alpha/beta hydrolase"/>
    <property type="match status" value="1"/>
</dbReference>
<evidence type="ECO:0000313" key="4">
    <source>
        <dbReference type="EMBL" id="AEM45139.1"/>
    </source>
</evidence>
<dbReference type="InterPro" id="IPR002168">
    <property type="entry name" value="Lipase_GDXG_HIS_AS"/>
</dbReference>
<reference evidence="4" key="1">
    <citation type="journal article" date="2011" name="FEMS Microbiol. Ecol.">
        <title>Identification of novel lipolytic genes and gene families by screening of metagenomic libraries derived from soil samples of the German Biodiversity Exploratories.</title>
        <authorList>
            <person name="Nacke H."/>
            <person name="Will C."/>
            <person name="Herzog S."/>
            <person name="Nowka B."/>
            <person name="Engelhaupt M."/>
            <person name="Daniel R."/>
        </authorList>
    </citation>
    <scope>NUCLEOTIDE SEQUENCE</scope>
</reference>
<evidence type="ECO:0000256" key="2">
    <source>
        <dbReference type="ARBA" id="ARBA00022801"/>
    </source>
</evidence>
<dbReference type="EMBL" id="HQ156930">
    <property type="protein sequence ID" value="AEM45139.1"/>
    <property type="molecule type" value="Genomic_DNA"/>
</dbReference>
<name>G3CRF6_9ZZZZ</name>
<feature type="domain" description="Alpha/beta hydrolase fold-3" evidence="3">
    <location>
        <begin position="79"/>
        <end position="286"/>
    </location>
</feature>
<sequence>MQLDPQMKTLLDQLTAAEAKPFHAGSPQEARAGIEALIGLVAGPPEHVAKVEDRKIPGPGGQVPVRIYTPTGAAPMGALVFFHGGGWVIGDIETHDVLCRSLAHGAGCVTVSVDYRLAPEYKFPAAPEDCYAVTKWVSDNAATLGIDAKRIAVGGDSAGGNLAAVVSLMARDRNGPQIKFQLLIYPATDWANEHPSQREFTEDGYILSREDMVWFYGHYMNSDADRTNPYLSPACAKSLAGLPPAFVMTCEVDPLRDEGEAYADALRKAGIAVKSKRYNGVCHGFLMMPGVVNAAKGAIADCCTELREAIGR</sequence>
<dbReference type="InterPro" id="IPR013094">
    <property type="entry name" value="AB_hydrolase_3"/>
</dbReference>
<dbReference type="PANTHER" id="PTHR48081">
    <property type="entry name" value="AB HYDROLASE SUPERFAMILY PROTEIN C4A8.06C"/>
    <property type="match status" value="1"/>
</dbReference>
<dbReference type="SUPFAM" id="SSF53474">
    <property type="entry name" value="alpha/beta-Hydrolases"/>
    <property type="match status" value="1"/>
</dbReference>
<dbReference type="InterPro" id="IPR050300">
    <property type="entry name" value="GDXG_lipolytic_enzyme"/>
</dbReference>
<evidence type="ECO:0000259" key="3">
    <source>
        <dbReference type="Pfam" id="PF07859"/>
    </source>
</evidence>
<dbReference type="PANTHER" id="PTHR48081:SF8">
    <property type="entry name" value="ALPHA_BETA HYDROLASE FOLD-3 DOMAIN-CONTAINING PROTEIN-RELATED"/>
    <property type="match status" value="1"/>
</dbReference>
<evidence type="ECO:0000256" key="1">
    <source>
        <dbReference type="ARBA" id="ARBA00010515"/>
    </source>
</evidence>
<organism evidence="4">
    <name type="scientific">uncultured organism</name>
    <dbReference type="NCBI Taxonomy" id="155900"/>
    <lineage>
        <taxon>unclassified sequences</taxon>
        <taxon>environmental samples</taxon>
    </lineage>
</organism>
<dbReference type="AlphaFoldDB" id="G3CRF6"/>
<dbReference type="InterPro" id="IPR029058">
    <property type="entry name" value="AB_hydrolase_fold"/>
</dbReference>
<dbReference type="Gene3D" id="3.40.50.1820">
    <property type="entry name" value="alpha/beta hydrolase"/>
    <property type="match status" value="1"/>
</dbReference>
<comment type="similarity">
    <text evidence="1">Belongs to the 'GDXG' lipolytic enzyme family.</text>
</comment>
<protein>
    <recommendedName>
        <fullName evidence="3">Alpha/beta hydrolase fold-3 domain-containing protein</fullName>
    </recommendedName>
</protein>